<sequence>MNAGQAATRPSLGFSALSSWIVSDKDQELLVFRRFGEISARNLLYLQCELLNIEGRLKAWDKQVEDSNDTALEQAAETWEMMVEQAGAGRPKAKEMLELVNQLRVKIKEYHEVLDLQSKISQLNGPDHRALKVARNELHGGPLKRDRHKPNPILGGRGKDYLDEAEDLVSLKAPTTVDPLSKLLRAYWPGREELSRDGRRWISRFDERSITITVALFNILLAMVLLVGSISSLYYVKSPPAILGTICGFTILFALSVGLITNAKRAEIFAGSAAYAAVLVVFVGNGDQSGCKCS</sequence>
<name>A0A2H3TSF9_FUSOX</name>
<dbReference type="VEuPathDB" id="FungiDB:FOMG_03307"/>
<protein>
    <recommendedName>
        <fullName evidence="2">DUF6594 domain-containing protein</fullName>
    </recommendedName>
</protein>
<evidence type="ECO:0000256" key="1">
    <source>
        <dbReference type="SAM" id="Phobius"/>
    </source>
</evidence>
<feature type="domain" description="DUF6594" evidence="2">
    <location>
        <begin position="15"/>
        <end position="280"/>
    </location>
</feature>
<dbReference type="VEuPathDB" id="FungiDB:FOXG_13211"/>
<dbReference type="EMBL" id="FMJY01000010">
    <property type="protein sequence ID" value="SCO91537.1"/>
    <property type="molecule type" value="Genomic_DNA"/>
</dbReference>
<dbReference type="VEuPathDB" id="FungiDB:FOC4_g10003666"/>
<proteinExistence type="predicted"/>
<keyword evidence="1" id="KW-0472">Membrane</keyword>
<dbReference type="Proteomes" id="UP000219369">
    <property type="component" value="Unassembled WGS sequence"/>
</dbReference>
<keyword evidence="1" id="KW-0812">Transmembrane</keyword>
<feature type="transmembrane region" description="Helical" evidence="1">
    <location>
        <begin position="268"/>
        <end position="286"/>
    </location>
</feature>
<evidence type="ECO:0000259" key="2">
    <source>
        <dbReference type="Pfam" id="PF20237"/>
    </source>
</evidence>
<dbReference type="PANTHER" id="PTHR34502:SF4">
    <property type="entry name" value="DUF6594 DOMAIN-CONTAINING PROTEIN"/>
    <property type="match status" value="1"/>
</dbReference>
<dbReference type="VEuPathDB" id="FungiDB:FOIG_14569"/>
<dbReference type="InterPro" id="IPR046529">
    <property type="entry name" value="DUF6594"/>
</dbReference>
<feature type="transmembrane region" description="Helical" evidence="1">
    <location>
        <begin position="241"/>
        <end position="261"/>
    </location>
</feature>
<dbReference type="VEuPathDB" id="FungiDB:FOC1_g10004298"/>
<accession>A0A2H3TSF9</accession>
<dbReference type="PANTHER" id="PTHR34502">
    <property type="entry name" value="DUF6594 DOMAIN-CONTAINING PROTEIN-RELATED"/>
    <property type="match status" value="1"/>
</dbReference>
<feature type="transmembrane region" description="Helical" evidence="1">
    <location>
        <begin position="209"/>
        <end position="235"/>
    </location>
</feature>
<reference evidence="4" key="1">
    <citation type="submission" date="2016-09" db="EMBL/GenBank/DDBJ databases">
        <authorList>
            <person name="Guldener U."/>
        </authorList>
    </citation>
    <scope>NUCLEOTIDE SEQUENCE [LARGE SCALE GENOMIC DNA]</scope>
    <source>
        <strain evidence="4">V64-1</strain>
    </source>
</reference>
<dbReference type="VEuPathDB" id="FungiDB:FOZG_03234"/>
<gene>
    <name evidence="3" type="ORF">FRV6_15665</name>
</gene>
<dbReference type="OrthoDB" id="5342093at2759"/>
<evidence type="ECO:0000313" key="3">
    <source>
        <dbReference type="EMBL" id="SCO91537.1"/>
    </source>
</evidence>
<keyword evidence="1" id="KW-1133">Transmembrane helix</keyword>
<dbReference type="AlphaFoldDB" id="A0A2H3TSF9"/>
<organism evidence="3 4">
    <name type="scientific">Fusarium oxysporum</name>
    <name type="common">Fusarium vascular wilt</name>
    <dbReference type="NCBI Taxonomy" id="5507"/>
    <lineage>
        <taxon>Eukaryota</taxon>
        <taxon>Fungi</taxon>
        <taxon>Dikarya</taxon>
        <taxon>Ascomycota</taxon>
        <taxon>Pezizomycotina</taxon>
        <taxon>Sordariomycetes</taxon>
        <taxon>Hypocreomycetidae</taxon>
        <taxon>Hypocreales</taxon>
        <taxon>Nectriaceae</taxon>
        <taxon>Fusarium</taxon>
        <taxon>Fusarium oxysporum species complex</taxon>
    </lineage>
</organism>
<evidence type="ECO:0000313" key="4">
    <source>
        <dbReference type="Proteomes" id="UP000219369"/>
    </source>
</evidence>
<dbReference type="Pfam" id="PF20237">
    <property type="entry name" value="DUF6594"/>
    <property type="match status" value="1"/>
</dbReference>